<organism evidence="13 14">
    <name type="scientific">Crassostrea virginica</name>
    <name type="common">Eastern oyster</name>
    <dbReference type="NCBI Taxonomy" id="6565"/>
    <lineage>
        <taxon>Eukaryota</taxon>
        <taxon>Metazoa</taxon>
        <taxon>Spiralia</taxon>
        <taxon>Lophotrochozoa</taxon>
        <taxon>Mollusca</taxon>
        <taxon>Bivalvia</taxon>
        <taxon>Autobranchia</taxon>
        <taxon>Pteriomorphia</taxon>
        <taxon>Ostreida</taxon>
        <taxon>Ostreoidea</taxon>
        <taxon>Ostreidae</taxon>
        <taxon>Crassostrea</taxon>
    </lineage>
</organism>
<dbReference type="InterPro" id="IPR036236">
    <property type="entry name" value="Znf_C2H2_sf"/>
</dbReference>
<evidence type="ECO:0000256" key="9">
    <source>
        <dbReference type="ARBA" id="ARBA00023163"/>
    </source>
</evidence>
<dbReference type="GeneID" id="111132710"/>
<dbReference type="InterPro" id="IPR013087">
    <property type="entry name" value="Znf_C2H2_type"/>
</dbReference>
<sequence>MHMYEVSYQEVMDLLFSHYQESFSSTFIRVQTRVSPSPLPITPNPTQQQPRGLADQRTIKDAHDDIFCRVPNMAADGRSLPQTYPDDSLSPLQIEEDLPIPDFDHLPSSLQEDDSTIQTNPLRSAIFQKILNSYPQLSRKLQRSHYVAKKFQDSHDNLPDCLYQAKPSDDVSVDNLASDFMEEEFDGGYHSFGENSSINSGGTISPNSSTTENLHRTFLEDNNVKNECTKFDELCFFESNLDSCSKFSDSIVAMPMTPVAKVTAKPAKYQCPVCGKSYKGNTNLGYHMATHTGIRPHKCTVCGKAFTQKSTLRTHFRIHTGEKPYKCRTCARSFADYSTCMKHERTHTGEKPYACPVCGKCFAQSGNMLRHRQTHKDTPN</sequence>
<evidence type="ECO:0000256" key="10">
    <source>
        <dbReference type="ARBA" id="ARBA00023242"/>
    </source>
</evidence>
<keyword evidence="9" id="KW-0804">Transcription</keyword>
<dbReference type="FunFam" id="3.30.160.60:FF:002343">
    <property type="entry name" value="Zinc finger protein 33A"/>
    <property type="match status" value="1"/>
</dbReference>
<keyword evidence="5 11" id="KW-0863">Zinc-finger</keyword>
<keyword evidence="7" id="KW-0805">Transcription regulation</keyword>
<feature type="domain" description="C2H2-type" evidence="12">
    <location>
        <begin position="325"/>
        <end position="352"/>
    </location>
</feature>
<dbReference type="PROSITE" id="PS00028">
    <property type="entry name" value="ZINC_FINGER_C2H2_1"/>
    <property type="match status" value="4"/>
</dbReference>
<dbReference type="SMART" id="SM00355">
    <property type="entry name" value="ZnF_C2H2"/>
    <property type="match status" value="4"/>
</dbReference>
<dbReference type="Gene3D" id="3.30.160.60">
    <property type="entry name" value="Classic Zinc Finger"/>
    <property type="match status" value="4"/>
</dbReference>
<feature type="domain" description="C2H2-type" evidence="12">
    <location>
        <begin position="353"/>
        <end position="380"/>
    </location>
</feature>
<evidence type="ECO:0000256" key="1">
    <source>
        <dbReference type="ARBA" id="ARBA00004123"/>
    </source>
</evidence>
<evidence type="ECO:0000313" key="14">
    <source>
        <dbReference type="RefSeq" id="XP_022336242.1"/>
    </source>
</evidence>
<evidence type="ECO:0000256" key="11">
    <source>
        <dbReference type="PROSITE-ProRule" id="PRU00042"/>
    </source>
</evidence>
<dbReference type="Pfam" id="PF00096">
    <property type="entry name" value="zf-C2H2"/>
    <property type="match status" value="3"/>
</dbReference>
<dbReference type="PANTHER" id="PTHR23235">
    <property type="entry name" value="KRUEPPEL-LIKE TRANSCRIPTION FACTOR"/>
    <property type="match status" value="1"/>
</dbReference>
<evidence type="ECO:0000256" key="4">
    <source>
        <dbReference type="ARBA" id="ARBA00022737"/>
    </source>
</evidence>
<evidence type="ECO:0000256" key="6">
    <source>
        <dbReference type="ARBA" id="ARBA00022833"/>
    </source>
</evidence>
<dbReference type="KEGG" id="cvn:111132710"/>
<evidence type="ECO:0000256" key="2">
    <source>
        <dbReference type="ARBA" id="ARBA00006991"/>
    </source>
</evidence>
<feature type="domain" description="C2H2-type" evidence="12">
    <location>
        <begin position="269"/>
        <end position="296"/>
    </location>
</feature>
<dbReference type="FunFam" id="3.30.160.60:FF:001498">
    <property type="entry name" value="Zinc finger protein 404"/>
    <property type="match status" value="1"/>
</dbReference>
<comment type="similarity">
    <text evidence="2">Belongs to the krueppel C2H2-type zinc-finger protein family.</text>
</comment>
<keyword evidence="10" id="KW-0539">Nucleus</keyword>
<evidence type="ECO:0000313" key="13">
    <source>
        <dbReference type="Proteomes" id="UP000694844"/>
    </source>
</evidence>
<dbReference type="PANTHER" id="PTHR23235:SF152">
    <property type="entry name" value="SI:DKEY-210J14.3"/>
    <property type="match status" value="1"/>
</dbReference>
<proteinExistence type="inferred from homology"/>
<evidence type="ECO:0000256" key="8">
    <source>
        <dbReference type="ARBA" id="ARBA00023125"/>
    </source>
</evidence>
<dbReference type="FunFam" id="3.30.160.60:FF:000100">
    <property type="entry name" value="Zinc finger 45-like"/>
    <property type="match status" value="1"/>
</dbReference>
<dbReference type="GO" id="GO:0000978">
    <property type="term" value="F:RNA polymerase II cis-regulatory region sequence-specific DNA binding"/>
    <property type="evidence" value="ECO:0007669"/>
    <property type="project" value="TreeGrafter"/>
</dbReference>
<dbReference type="Proteomes" id="UP000694844">
    <property type="component" value="Chromosome 5"/>
</dbReference>
<dbReference type="OrthoDB" id="8918594at2759"/>
<dbReference type="FunFam" id="3.30.160.60:FF:000931">
    <property type="entry name" value="zinc finger protein 697"/>
    <property type="match status" value="1"/>
</dbReference>
<evidence type="ECO:0000256" key="5">
    <source>
        <dbReference type="ARBA" id="ARBA00022771"/>
    </source>
</evidence>
<reference evidence="14" key="1">
    <citation type="submission" date="2025-08" db="UniProtKB">
        <authorList>
            <consortium name="RefSeq"/>
        </authorList>
    </citation>
    <scope>IDENTIFICATION</scope>
    <source>
        <tissue evidence="14">Whole sample</tissue>
    </source>
</reference>
<dbReference type="GO" id="GO:0000981">
    <property type="term" value="F:DNA-binding transcription factor activity, RNA polymerase II-specific"/>
    <property type="evidence" value="ECO:0007669"/>
    <property type="project" value="TreeGrafter"/>
</dbReference>
<evidence type="ECO:0000256" key="7">
    <source>
        <dbReference type="ARBA" id="ARBA00023015"/>
    </source>
</evidence>
<dbReference type="GO" id="GO:0008270">
    <property type="term" value="F:zinc ion binding"/>
    <property type="evidence" value="ECO:0007669"/>
    <property type="project" value="UniProtKB-KW"/>
</dbReference>
<gene>
    <name evidence="14" type="primary">LOC111132710</name>
</gene>
<protein>
    <submittedName>
        <fullName evidence="14">Zinc finger protein 502-like</fullName>
    </submittedName>
</protein>
<evidence type="ECO:0000256" key="3">
    <source>
        <dbReference type="ARBA" id="ARBA00022723"/>
    </source>
</evidence>
<keyword evidence="3" id="KW-0479">Metal-binding</keyword>
<dbReference type="PROSITE" id="PS50157">
    <property type="entry name" value="ZINC_FINGER_C2H2_2"/>
    <property type="match status" value="4"/>
</dbReference>
<keyword evidence="4" id="KW-0677">Repeat</keyword>
<accession>A0A8B8E6J9</accession>
<comment type="subcellular location">
    <subcellularLocation>
        <location evidence="1">Nucleus</location>
    </subcellularLocation>
</comment>
<keyword evidence="6" id="KW-0862">Zinc</keyword>
<dbReference type="GO" id="GO:0005634">
    <property type="term" value="C:nucleus"/>
    <property type="evidence" value="ECO:0007669"/>
    <property type="project" value="UniProtKB-SubCell"/>
</dbReference>
<keyword evidence="13" id="KW-1185">Reference proteome</keyword>
<evidence type="ECO:0000259" key="12">
    <source>
        <dbReference type="PROSITE" id="PS50157"/>
    </source>
</evidence>
<dbReference type="SUPFAM" id="SSF57667">
    <property type="entry name" value="beta-beta-alpha zinc fingers"/>
    <property type="match status" value="2"/>
</dbReference>
<dbReference type="RefSeq" id="XP_022336242.1">
    <property type="nucleotide sequence ID" value="XM_022480534.1"/>
</dbReference>
<name>A0A8B8E6J9_CRAVI</name>
<dbReference type="AlphaFoldDB" id="A0A8B8E6J9"/>
<feature type="domain" description="C2H2-type" evidence="12">
    <location>
        <begin position="297"/>
        <end position="324"/>
    </location>
</feature>
<keyword evidence="8" id="KW-0238">DNA-binding</keyword>